<keyword evidence="2" id="KW-1185">Reference proteome</keyword>
<dbReference type="AlphaFoldDB" id="A0A9N9B9P0"/>
<evidence type="ECO:0000313" key="2">
    <source>
        <dbReference type="Proteomes" id="UP000789706"/>
    </source>
</evidence>
<accession>A0A9N9B9P0</accession>
<gene>
    <name evidence="1" type="ORF">DEBURN_LOCUS7346</name>
</gene>
<dbReference type="EMBL" id="CAJVPK010000872">
    <property type="protein sequence ID" value="CAG8556078.1"/>
    <property type="molecule type" value="Genomic_DNA"/>
</dbReference>
<organism evidence="1 2">
    <name type="scientific">Diversispora eburnea</name>
    <dbReference type="NCBI Taxonomy" id="1213867"/>
    <lineage>
        <taxon>Eukaryota</taxon>
        <taxon>Fungi</taxon>
        <taxon>Fungi incertae sedis</taxon>
        <taxon>Mucoromycota</taxon>
        <taxon>Glomeromycotina</taxon>
        <taxon>Glomeromycetes</taxon>
        <taxon>Diversisporales</taxon>
        <taxon>Diversisporaceae</taxon>
        <taxon>Diversispora</taxon>
    </lineage>
</organism>
<comment type="caution">
    <text evidence="1">The sequence shown here is derived from an EMBL/GenBank/DDBJ whole genome shotgun (WGS) entry which is preliminary data.</text>
</comment>
<dbReference type="Proteomes" id="UP000789706">
    <property type="component" value="Unassembled WGS sequence"/>
</dbReference>
<protein>
    <submittedName>
        <fullName evidence="1">691_t:CDS:1</fullName>
    </submittedName>
</protein>
<feature type="non-terminal residue" evidence="1">
    <location>
        <position position="107"/>
    </location>
</feature>
<evidence type="ECO:0000313" key="1">
    <source>
        <dbReference type="EMBL" id="CAG8556078.1"/>
    </source>
</evidence>
<name>A0A9N9B9P0_9GLOM</name>
<proteinExistence type="predicted"/>
<sequence>MSKNHITSGKLVITGNIILKLHYGLEIMIQLNNTSFIIHIVQHVHSPLQPGYICEGGGQSNGITTNQPEIAQKLLEGVIFRLFIVELENIIVFISCLDKITKSNKKA</sequence>
<reference evidence="1" key="1">
    <citation type="submission" date="2021-06" db="EMBL/GenBank/DDBJ databases">
        <authorList>
            <person name="Kallberg Y."/>
            <person name="Tangrot J."/>
            <person name="Rosling A."/>
        </authorList>
    </citation>
    <scope>NUCLEOTIDE SEQUENCE</scope>
    <source>
        <strain evidence="1">AZ414A</strain>
    </source>
</reference>
<dbReference type="OrthoDB" id="2369547at2759"/>